<feature type="compositionally biased region" description="Basic and acidic residues" evidence="8">
    <location>
        <begin position="129"/>
        <end position="139"/>
    </location>
</feature>
<dbReference type="Gene3D" id="1.20.5.3310">
    <property type="match status" value="1"/>
</dbReference>
<evidence type="ECO:0000256" key="2">
    <source>
        <dbReference type="ARBA" id="ARBA00022448"/>
    </source>
</evidence>
<keyword evidence="4" id="KW-0653">Protein transport</keyword>
<feature type="region of interest" description="Disordered" evidence="8">
    <location>
        <begin position="85"/>
        <end position="153"/>
    </location>
</feature>
<dbReference type="PANTHER" id="PTHR33162">
    <property type="entry name" value="SEC-INDEPENDENT PROTEIN TRANSLOCASE PROTEIN TATA, CHLOROPLASTIC"/>
    <property type="match status" value="1"/>
</dbReference>
<organism evidence="9">
    <name type="scientific">freshwater metagenome</name>
    <dbReference type="NCBI Taxonomy" id="449393"/>
    <lineage>
        <taxon>unclassified sequences</taxon>
        <taxon>metagenomes</taxon>
        <taxon>ecological metagenomes</taxon>
    </lineage>
</organism>
<evidence type="ECO:0000313" key="9">
    <source>
        <dbReference type="EMBL" id="CAB4715907.1"/>
    </source>
</evidence>
<evidence type="ECO:0000256" key="6">
    <source>
        <dbReference type="ARBA" id="ARBA00023010"/>
    </source>
</evidence>
<reference evidence="9" key="1">
    <citation type="submission" date="2020-05" db="EMBL/GenBank/DDBJ databases">
        <authorList>
            <person name="Chiriac C."/>
            <person name="Salcher M."/>
            <person name="Ghai R."/>
            <person name="Kavagutti S V."/>
        </authorList>
    </citation>
    <scope>NUCLEOTIDE SEQUENCE</scope>
</reference>
<dbReference type="PANTHER" id="PTHR33162:SF1">
    <property type="entry name" value="SEC-INDEPENDENT PROTEIN TRANSLOCASE PROTEIN TATA, CHLOROPLASTIC"/>
    <property type="match status" value="1"/>
</dbReference>
<keyword evidence="3" id="KW-0812">Transmembrane</keyword>
<evidence type="ECO:0000256" key="3">
    <source>
        <dbReference type="ARBA" id="ARBA00022692"/>
    </source>
</evidence>
<sequence>MFNVTGGELIIILAVALVVLGPERIPEVARSAGRMINKIKTMTEGFSSGVSDVMDDPAMKPFKELTELAANPRQKLAEYALEAEAEERAKKEAARQAADEPVATELAEAESESEAVPEHLSEPETEPETEPKPKPKPEPEPEIEPEAVVVQDP</sequence>
<dbReference type="Pfam" id="PF02416">
    <property type="entry name" value="TatA_B_E"/>
    <property type="match status" value="1"/>
</dbReference>
<keyword evidence="6" id="KW-0811">Translocation</keyword>
<evidence type="ECO:0000256" key="8">
    <source>
        <dbReference type="SAM" id="MobiDB-lite"/>
    </source>
</evidence>
<dbReference type="InterPro" id="IPR003369">
    <property type="entry name" value="TatA/B/E"/>
</dbReference>
<gene>
    <name evidence="9" type="ORF">UFOPK2582_01663</name>
</gene>
<evidence type="ECO:0000256" key="7">
    <source>
        <dbReference type="ARBA" id="ARBA00023136"/>
    </source>
</evidence>
<evidence type="ECO:0000256" key="4">
    <source>
        <dbReference type="ARBA" id="ARBA00022927"/>
    </source>
</evidence>
<keyword evidence="5" id="KW-1133">Transmembrane helix</keyword>
<keyword evidence="7" id="KW-0472">Membrane</keyword>
<evidence type="ECO:0000256" key="1">
    <source>
        <dbReference type="ARBA" id="ARBA00004167"/>
    </source>
</evidence>
<comment type="subcellular location">
    <subcellularLocation>
        <location evidence="1">Membrane</location>
        <topology evidence="1">Single-pass membrane protein</topology>
    </subcellularLocation>
</comment>
<name>A0A6J6QWT4_9ZZZZ</name>
<dbReference type="EMBL" id="CAEZXS010000274">
    <property type="protein sequence ID" value="CAB4715907.1"/>
    <property type="molecule type" value="Genomic_DNA"/>
</dbReference>
<protein>
    <submittedName>
        <fullName evidence="9">Unannotated protein</fullName>
    </submittedName>
</protein>
<dbReference type="GO" id="GO:0015031">
    <property type="term" value="P:protein transport"/>
    <property type="evidence" value="ECO:0007669"/>
    <property type="project" value="UniProtKB-KW"/>
</dbReference>
<evidence type="ECO:0000256" key="5">
    <source>
        <dbReference type="ARBA" id="ARBA00022989"/>
    </source>
</evidence>
<feature type="compositionally biased region" description="Basic and acidic residues" evidence="8">
    <location>
        <begin position="86"/>
        <end position="98"/>
    </location>
</feature>
<dbReference type="AlphaFoldDB" id="A0A6J6QWT4"/>
<dbReference type="PRINTS" id="PR01506">
    <property type="entry name" value="TATBPROTEIN"/>
</dbReference>
<keyword evidence="2" id="KW-0813">Transport</keyword>
<dbReference type="GO" id="GO:0016020">
    <property type="term" value="C:membrane"/>
    <property type="evidence" value="ECO:0007669"/>
    <property type="project" value="UniProtKB-SubCell"/>
</dbReference>
<proteinExistence type="predicted"/>
<accession>A0A6J6QWT4</accession>